<proteinExistence type="predicted"/>
<dbReference type="InterPro" id="IPR009057">
    <property type="entry name" value="Homeodomain-like_sf"/>
</dbReference>
<dbReference type="EMBL" id="LILD01000001">
    <property type="protein sequence ID" value="KOO39151.1"/>
    <property type="molecule type" value="Genomic_DNA"/>
</dbReference>
<keyword evidence="4" id="KW-0902">Two-component regulatory system</keyword>
<dbReference type="GO" id="GO:0005737">
    <property type="term" value="C:cytoplasm"/>
    <property type="evidence" value="ECO:0007669"/>
    <property type="project" value="UniProtKB-SubCell"/>
</dbReference>
<keyword evidence="7" id="KW-0804">Transcription</keyword>
<name>A0A0M0KJR7_ALKHA</name>
<dbReference type="PATRIC" id="fig|136160.3.peg.2397"/>
<dbReference type="SUPFAM" id="SSF52172">
    <property type="entry name" value="CheY-like"/>
    <property type="match status" value="1"/>
</dbReference>
<dbReference type="SUPFAM" id="SSF46689">
    <property type="entry name" value="Homeodomain-like"/>
    <property type="match status" value="2"/>
</dbReference>
<evidence type="ECO:0000256" key="5">
    <source>
        <dbReference type="ARBA" id="ARBA00023015"/>
    </source>
</evidence>
<accession>A0A0M0KJR7</accession>
<feature type="domain" description="Response regulatory" evidence="10">
    <location>
        <begin position="3"/>
        <end position="120"/>
    </location>
</feature>
<dbReference type="Gene3D" id="1.10.10.60">
    <property type="entry name" value="Homeodomain-like"/>
    <property type="match status" value="2"/>
</dbReference>
<evidence type="ECO:0000256" key="3">
    <source>
        <dbReference type="ARBA" id="ARBA00022553"/>
    </source>
</evidence>
<dbReference type="PANTHER" id="PTHR42713:SF3">
    <property type="entry name" value="TRANSCRIPTIONAL REGULATORY PROTEIN HPTR"/>
    <property type="match status" value="1"/>
</dbReference>
<evidence type="ECO:0000256" key="6">
    <source>
        <dbReference type="ARBA" id="ARBA00023125"/>
    </source>
</evidence>
<dbReference type="PANTHER" id="PTHR42713">
    <property type="entry name" value="HISTIDINE KINASE-RELATED"/>
    <property type="match status" value="1"/>
</dbReference>
<dbReference type="AlphaFoldDB" id="A0A0M0KJR7"/>
<feature type="modified residue" description="4-aspartylphosphate" evidence="8">
    <location>
        <position position="55"/>
    </location>
</feature>
<evidence type="ECO:0000256" key="2">
    <source>
        <dbReference type="ARBA" id="ARBA00022490"/>
    </source>
</evidence>
<dbReference type="InterPro" id="IPR011006">
    <property type="entry name" value="CheY-like_superfamily"/>
</dbReference>
<dbReference type="GO" id="GO:0000160">
    <property type="term" value="P:phosphorelay signal transduction system"/>
    <property type="evidence" value="ECO:0007669"/>
    <property type="project" value="UniProtKB-KW"/>
</dbReference>
<evidence type="ECO:0000259" key="10">
    <source>
        <dbReference type="PROSITE" id="PS50110"/>
    </source>
</evidence>
<dbReference type="InterPro" id="IPR051552">
    <property type="entry name" value="HptR"/>
</dbReference>
<reference evidence="11" key="1">
    <citation type="submission" date="2015-08" db="EMBL/GenBank/DDBJ databases">
        <title>Complete DNA Sequence of Pseudomonas syringae pv. actinidiae, the Causal Agent of Kiwifruit Canker Disease.</title>
        <authorList>
            <person name="Rikkerink E.H.A."/>
            <person name="Fineran P.C."/>
        </authorList>
    </citation>
    <scope>NUCLEOTIDE SEQUENCE</scope>
    <source>
        <strain evidence="11">DSM 13666</strain>
    </source>
</reference>
<dbReference type="RefSeq" id="WP_053431214.1">
    <property type="nucleotide sequence ID" value="NZ_CP040441.1"/>
</dbReference>
<organism evidence="11">
    <name type="scientific">Halalkalibacterium halodurans</name>
    <name type="common">Bacillus halodurans</name>
    <dbReference type="NCBI Taxonomy" id="86665"/>
    <lineage>
        <taxon>Bacteria</taxon>
        <taxon>Bacillati</taxon>
        <taxon>Bacillota</taxon>
        <taxon>Bacilli</taxon>
        <taxon>Bacillales</taxon>
        <taxon>Bacillaceae</taxon>
        <taxon>Halalkalibacterium (ex Joshi et al. 2022)</taxon>
    </lineage>
</organism>
<dbReference type="PROSITE" id="PS01124">
    <property type="entry name" value="HTH_ARAC_FAMILY_2"/>
    <property type="match status" value="1"/>
</dbReference>
<protein>
    <recommendedName>
        <fullName evidence="12">Two-component system, response regulator YesN</fullName>
    </recommendedName>
</protein>
<gene>
    <name evidence="11" type="ORF">AMD02_10055</name>
</gene>
<evidence type="ECO:0000256" key="8">
    <source>
        <dbReference type="PROSITE-ProRule" id="PRU00169"/>
    </source>
</evidence>
<comment type="subcellular location">
    <subcellularLocation>
        <location evidence="1">Cytoplasm</location>
    </subcellularLocation>
</comment>
<dbReference type="SMART" id="SM00448">
    <property type="entry name" value="REC"/>
    <property type="match status" value="1"/>
</dbReference>
<evidence type="ECO:0000256" key="4">
    <source>
        <dbReference type="ARBA" id="ARBA00023012"/>
    </source>
</evidence>
<dbReference type="Pfam" id="PF00072">
    <property type="entry name" value="Response_reg"/>
    <property type="match status" value="1"/>
</dbReference>
<dbReference type="GO" id="GO:0043565">
    <property type="term" value="F:sequence-specific DNA binding"/>
    <property type="evidence" value="ECO:0007669"/>
    <property type="project" value="InterPro"/>
</dbReference>
<keyword evidence="6" id="KW-0238">DNA-binding</keyword>
<sequence>MYDVMIVDDEAMVREGLKALISWEEYGFRVIDTARNGKEGFTKYRQLSPDLMIVDIRMPEVDGLSLIESIRAEDSAIHFIILSGHSDFNYAKKALGCQCDDYLLKPLDEDELIDSLKKVYGRITRHHQVHELVERAQEKQVEMVLTELLEGTPLSEIPIGKEHNFFATDYQVALVENRQDRLTKQLKRLIEEQDEGYVIPFPEYIVIVCKNRFLQKRGKDHRYHLFAKWLEEEELHACAGSKVVNLVDIHESYQSAKRLYEKKFFVEKGRLFTADQLVDRSKPEAPEFSLESYADRLYYSIDIGNMQGCVAIIEELKNVVIVHLQEEKEIKVALFQLYSNILHQLVRSHPNMEGVLEPLVMNAGDIYQFEHLPGIMAFLTKQLKHLIECLDNGQPDLLLRKMIALIHKDYAKNLRLETLASVFNYNRAYLGKLFKNYTGEYFNTYLDKVRIENGKRLLQKGYKVYEVAEKIGYANVDYFHRKFKKYVGVSPSTFRKRHDNLQVYHD</sequence>
<dbReference type="InterPro" id="IPR020449">
    <property type="entry name" value="Tscrpt_reg_AraC-type_HTH"/>
</dbReference>
<dbReference type="PROSITE" id="PS50110">
    <property type="entry name" value="RESPONSE_REGULATORY"/>
    <property type="match status" value="1"/>
</dbReference>
<evidence type="ECO:0000313" key="11">
    <source>
        <dbReference type="EMBL" id="KOO39151.1"/>
    </source>
</evidence>
<evidence type="ECO:0000256" key="1">
    <source>
        <dbReference type="ARBA" id="ARBA00004496"/>
    </source>
</evidence>
<dbReference type="InterPro" id="IPR018062">
    <property type="entry name" value="HTH_AraC-typ_CS"/>
</dbReference>
<dbReference type="InterPro" id="IPR001789">
    <property type="entry name" value="Sig_transdc_resp-reg_receiver"/>
</dbReference>
<evidence type="ECO:0008006" key="12">
    <source>
        <dbReference type="Google" id="ProtNLM"/>
    </source>
</evidence>
<evidence type="ECO:0000259" key="9">
    <source>
        <dbReference type="PROSITE" id="PS01124"/>
    </source>
</evidence>
<dbReference type="GO" id="GO:0003700">
    <property type="term" value="F:DNA-binding transcription factor activity"/>
    <property type="evidence" value="ECO:0007669"/>
    <property type="project" value="InterPro"/>
</dbReference>
<keyword evidence="2" id="KW-0963">Cytoplasm</keyword>
<dbReference type="Pfam" id="PF12833">
    <property type="entry name" value="HTH_18"/>
    <property type="match status" value="1"/>
</dbReference>
<keyword evidence="3 8" id="KW-0597">Phosphoprotein</keyword>
<dbReference type="GeneID" id="87597508"/>
<dbReference type="InterPro" id="IPR018060">
    <property type="entry name" value="HTH_AraC"/>
</dbReference>
<dbReference type="PROSITE" id="PS00041">
    <property type="entry name" value="HTH_ARAC_FAMILY_1"/>
    <property type="match status" value="1"/>
</dbReference>
<dbReference type="Gene3D" id="3.40.50.2300">
    <property type="match status" value="1"/>
</dbReference>
<keyword evidence="5" id="KW-0805">Transcription regulation</keyword>
<feature type="domain" description="HTH araC/xylS-type" evidence="9">
    <location>
        <begin position="400"/>
        <end position="497"/>
    </location>
</feature>
<dbReference type="PRINTS" id="PR00032">
    <property type="entry name" value="HTHARAC"/>
</dbReference>
<dbReference type="CDD" id="cd17536">
    <property type="entry name" value="REC_YesN-like"/>
    <property type="match status" value="1"/>
</dbReference>
<evidence type="ECO:0000256" key="7">
    <source>
        <dbReference type="ARBA" id="ARBA00023163"/>
    </source>
</evidence>
<dbReference type="SMART" id="SM00342">
    <property type="entry name" value="HTH_ARAC"/>
    <property type="match status" value="1"/>
</dbReference>
<comment type="caution">
    <text evidence="11">The sequence shown here is derived from an EMBL/GenBank/DDBJ whole genome shotgun (WGS) entry which is preliminary data.</text>
</comment>